<reference evidence="13 14" key="1">
    <citation type="submission" date="2024-01" db="EMBL/GenBank/DDBJ databases">
        <title>The genomes of 5 underutilized Papilionoideae crops provide insights into root nodulation and disease resistanc.</title>
        <authorList>
            <person name="Yuan L."/>
        </authorList>
    </citation>
    <scope>NUCLEOTIDE SEQUENCE [LARGE SCALE GENOMIC DNA]</scope>
    <source>
        <strain evidence="13">ZHUSHIDOU_FW_LH</strain>
        <tissue evidence="13">Leaf</tissue>
    </source>
</reference>
<dbReference type="Proteomes" id="UP001372338">
    <property type="component" value="Unassembled WGS sequence"/>
</dbReference>
<dbReference type="Pfam" id="PF18141">
    <property type="entry name" value="UPF1_1B_dom"/>
    <property type="match status" value="1"/>
</dbReference>
<dbReference type="InterPro" id="IPR027417">
    <property type="entry name" value="P-loop_NTPase"/>
</dbReference>
<dbReference type="FunFam" id="3.40.50.300:FF:000097">
    <property type="entry name" value="Regulator of nonsense transcripts 1"/>
    <property type="match status" value="1"/>
</dbReference>
<dbReference type="InterPro" id="IPR045055">
    <property type="entry name" value="DNA2/NAM7-like"/>
</dbReference>
<dbReference type="InterPro" id="IPR040812">
    <property type="entry name" value="UPF1_1B_dom"/>
</dbReference>
<keyword evidence="5" id="KW-0547">Nucleotide-binding</keyword>
<evidence type="ECO:0000256" key="5">
    <source>
        <dbReference type="ARBA" id="ARBA00022741"/>
    </source>
</evidence>
<dbReference type="AlphaFoldDB" id="A0AAN9EC52"/>
<protein>
    <recommendedName>
        <fullName evidence="12">Upf1 domain-containing protein</fullName>
    </recommendedName>
</protein>
<evidence type="ECO:0000256" key="7">
    <source>
        <dbReference type="ARBA" id="ARBA00022801"/>
    </source>
</evidence>
<keyword evidence="9" id="KW-0862">Zinc</keyword>
<dbReference type="InterPro" id="IPR047187">
    <property type="entry name" value="SF1_C_Upf1"/>
</dbReference>
<keyword evidence="14" id="KW-1185">Reference proteome</keyword>
<dbReference type="PANTHER" id="PTHR10887:SF364">
    <property type="entry name" value="REGULATOR OF NONSENSE TRANSCRIPTS 1"/>
    <property type="match status" value="1"/>
</dbReference>
<keyword evidence="4" id="KW-0479">Metal-binding</keyword>
<keyword evidence="3" id="KW-0963">Cytoplasm</keyword>
<dbReference type="GO" id="GO:0003724">
    <property type="term" value="F:RNA helicase activity"/>
    <property type="evidence" value="ECO:0007669"/>
    <property type="project" value="InterPro"/>
</dbReference>
<keyword evidence="8" id="KW-0347">Helicase</keyword>
<dbReference type="CDD" id="cd21400">
    <property type="entry name" value="ZBD_UPF1-like"/>
    <property type="match status" value="1"/>
</dbReference>
<dbReference type="PROSITE" id="PS51997">
    <property type="entry name" value="UPF1_CH_RICH"/>
    <property type="match status" value="1"/>
</dbReference>
<dbReference type="GO" id="GO:0000184">
    <property type="term" value="P:nuclear-transcribed mRNA catabolic process, nonsense-mediated decay"/>
    <property type="evidence" value="ECO:0007669"/>
    <property type="project" value="InterPro"/>
</dbReference>
<dbReference type="GO" id="GO:0003723">
    <property type="term" value="F:RNA binding"/>
    <property type="evidence" value="ECO:0007669"/>
    <property type="project" value="InterPro"/>
</dbReference>
<comment type="caution">
    <text evidence="11">Lacks conserved residue(s) required for the propagation of feature annotation.</text>
</comment>
<evidence type="ECO:0000256" key="1">
    <source>
        <dbReference type="ARBA" id="ARBA00004496"/>
    </source>
</evidence>
<evidence type="ECO:0000256" key="2">
    <source>
        <dbReference type="ARBA" id="ARBA00007913"/>
    </source>
</evidence>
<dbReference type="Gene3D" id="2.40.30.230">
    <property type="match status" value="1"/>
</dbReference>
<evidence type="ECO:0000256" key="3">
    <source>
        <dbReference type="ARBA" id="ARBA00022490"/>
    </source>
</evidence>
<evidence type="ECO:0000256" key="6">
    <source>
        <dbReference type="ARBA" id="ARBA00022771"/>
    </source>
</evidence>
<dbReference type="InterPro" id="IPR041677">
    <property type="entry name" value="DNA2/NAM7_AAA_11"/>
</dbReference>
<dbReference type="Gene3D" id="3.40.50.300">
    <property type="entry name" value="P-loop containing nucleotide triphosphate hydrolases"/>
    <property type="match status" value="2"/>
</dbReference>
<dbReference type="EMBL" id="JAYWIO010000007">
    <property type="protein sequence ID" value="KAK7251838.1"/>
    <property type="molecule type" value="Genomic_DNA"/>
</dbReference>
<keyword evidence="10" id="KW-0067">ATP-binding</keyword>
<name>A0AAN9EC52_CROPI</name>
<evidence type="ECO:0000259" key="12">
    <source>
        <dbReference type="PROSITE" id="PS51997"/>
    </source>
</evidence>
<sequence>MEDEEVTLPGSNLKSEEDCCAYCGISDPSCLVRCNLSFCRKWFCNSKSKANSSSPSHIVNHMDLSQHKQVCLHENGPLGETILECCNCGHRDVFVLGYTTASAKSESIVVLLCREPCLKGTQLKDMNWDVHGWRPLIHDSCFLEWLVKIPSQQELSRACHISEEQIKNVEQLWKSNPNVDDEPQPVALEYEDEYQIPSQQELSRACHISEEEINNVEELWKSNPDASLGDLEKPGVDDKPQPVALEYEDEYQIPSQQELSRACHISEEQIKNVEQLWKSNPDDSFEDLEKPGVDDKPQPVALEYEDEYQIPSQQELSRACHISEEQINNVEELWKSNPDASLGDLEKPGVDDKPQPAALKYEDEYQIPSQQELSRACHISEEQIKNVEQLRKSNPDASFEDLEKHGVDDKPQPMALEYEDEYQIPSQQELSRACHISEEQIKNVEQLWKSNPDASLRDLEKPGVDDKPQPVALKYEDANQYLNAFAPLIKLEADYDKRNKQFQCKDNVKIRWDIGLNEKYIAYFAFPEEHSEWRFMPGEELQLRYSGDAEHPPWQSVGQVIKLAAQMEVALELQDRQEVPVDVNHGFSVDFVWKSTSFDRMQEALRTFVDNESSVSMYIYHTLLGHTMEVQMMHSALPYYFGAPGLPELDSSQASAVNCALQRPISLILGPPGTGKTVTSVAIVYHMANRGLGQVLVCAPTNMAVDQLAEKISATGLKVVRLWTKSKALSSPVEHLTLSYQVQHLDTWDTRELHKLQQLKDEQGGLSISDEIKYKELEQATEMVIIQSANVICCTCIGAGDPVLANLRFHQVLIDESTQATEPECLIPLVLGVQQVVLVGDPRQLGPVINCKKAEHAGLARSLFERLVLLGFEPIRLEVQYRMHPSLLEFPSNTFYDGTIQNGVTVSAMQLPGTNFPWPDPNRPMFFYVQMGQEERRANGTYLNRTEAETVEKIITTFLKGGVVPSQIGVITPYKGQIEYLVNSYYMSREIEVASVGSFQGREKDFIILSCVRSNEHQDIGFLINPRLVNVALTRARYGLVIVGNPKVLSKEPLWNSLLTYYKEHGCLVEGPLDNLKQSMVQLQKPKEVDLKDRRTYKETRPYYDGGPRVEVNDNFGSVCSGTGITSDWRSSQGRGTYTPPTPPNATLYRPGMYPYPLGWYPMPRVPQSPFQGGPYCQPYATRPPFNMPIQFYVPELYQDLLDDDFNGYHQS</sequence>
<dbReference type="Pfam" id="PF09416">
    <property type="entry name" value="UPF1_Zn_bind"/>
    <property type="match status" value="1"/>
</dbReference>
<dbReference type="FunFam" id="2.40.30.230:FF:000002">
    <property type="entry name" value="regulator of nonsense transcripts 1 homolog"/>
    <property type="match status" value="1"/>
</dbReference>
<dbReference type="InterPro" id="IPR018999">
    <property type="entry name" value="UPF1_CH/ZBD"/>
</dbReference>
<keyword evidence="6" id="KW-0863">Zinc-finger</keyword>
<gene>
    <name evidence="13" type="ORF">RIF29_35399</name>
</gene>
<comment type="caution">
    <text evidence="13">The sequence shown here is derived from an EMBL/GenBank/DDBJ whole genome shotgun (WGS) entry which is preliminary data.</text>
</comment>
<organism evidence="13 14">
    <name type="scientific">Crotalaria pallida</name>
    <name type="common">Smooth rattlebox</name>
    <name type="synonym">Crotalaria striata</name>
    <dbReference type="NCBI Taxonomy" id="3830"/>
    <lineage>
        <taxon>Eukaryota</taxon>
        <taxon>Viridiplantae</taxon>
        <taxon>Streptophyta</taxon>
        <taxon>Embryophyta</taxon>
        <taxon>Tracheophyta</taxon>
        <taxon>Spermatophyta</taxon>
        <taxon>Magnoliopsida</taxon>
        <taxon>eudicotyledons</taxon>
        <taxon>Gunneridae</taxon>
        <taxon>Pentapetalae</taxon>
        <taxon>rosids</taxon>
        <taxon>fabids</taxon>
        <taxon>Fabales</taxon>
        <taxon>Fabaceae</taxon>
        <taxon>Papilionoideae</taxon>
        <taxon>50 kb inversion clade</taxon>
        <taxon>genistoids sensu lato</taxon>
        <taxon>core genistoids</taxon>
        <taxon>Crotalarieae</taxon>
        <taxon>Crotalaria</taxon>
    </lineage>
</organism>
<dbReference type="GO" id="GO:0008270">
    <property type="term" value="F:zinc ion binding"/>
    <property type="evidence" value="ECO:0007669"/>
    <property type="project" value="UniProtKB-KW"/>
</dbReference>
<evidence type="ECO:0000313" key="14">
    <source>
        <dbReference type="Proteomes" id="UP001372338"/>
    </source>
</evidence>
<dbReference type="GO" id="GO:0016787">
    <property type="term" value="F:hydrolase activity"/>
    <property type="evidence" value="ECO:0007669"/>
    <property type="project" value="UniProtKB-KW"/>
</dbReference>
<evidence type="ECO:0000313" key="13">
    <source>
        <dbReference type="EMBL" id="KAK7251838.1"/>
    </source>
</evidence>
<evidence type="ECO:0000256" key="9">
    <source>
        <dbReference type="ARBA" id="ARBA00022833"/>
    </source>
</evidence>
<feature type="domain" description="Upf1" evidence="12">
    <location>
        <begin position="12"/>
        <end position="176"/>
    </location>
</feature>
<dbReference type="Pfam" id="PF13087">
    <property type="entry name" value="AAA_12"/>
    <property type="match status" value="1"/>
</dbReference>
<dbReference type="Gene3D" id="6.10.140.1240">
    <property type="match status" value="1"/>
</dbReference>
<comment type="subcellular location">
    <subcellularLocation>
        <location evidence="1">Cytoplasm</location>
    </subcellularLocation>
</comment>
<dbReference type="GO" id="GO:0005524">
    <property type="term" value="F:ATP binding"/>
    <property type="evidence" value="ECO:0007669"/>
    <property type="project" value="UniProtKB-KW"/>
</dbReference>
<dbReference type="InterPro" id="IPR041679">
    <property type="entry name" value="DNA2/NAM7-like_C"/>
</dbReference>
<proteinExistence type="inferred from homology"/>
<dbReference type="CDD" id="cd18039">
    <property type="entry name" value="DEXXQc_UPF1"/>
    <property type="match status" value="1"/>
</dbReference>
<comment type="similarity">
    <text evidence="2">Belongs to the DNA2/NAM7 helicase family.</text>
</comment>
<keyword evidence="7" id="KW-0378">Hydrolase</keyword>
<dbReference type="CDD" id="cd18808">
    <property type="entry name" value="SF1_C_Upf1"/>
    <property type="match status" value="1"/>
</dbReference>
<dbReference type="SUPFAM" id="SSF52540">
    <property type="entry name" value="P-loop containing nucleoside triphosphate hydrolases"/>
    <property type="match status" value="1"/>
</dbReference>
<evidence type="ECO:0000256" key="4">
    <source>
        <dbReference type="ARBA" id="ARBA00022723"/>
    </source>
</evidence>
<evidence type="ECO:0000256" key="10">
    <source>
        <dbReference type="ARBA" id="ARBA00022840"/>
    </source>
</evidence>
<evidence type="ECO:0000256" key="11">
    <source>
        <dbReference type="PROSITE-ProRule" id="PRU01341"/>
    </source>
</evidence>
<dbReference type="PANTHER" id="PTHR10887">
    <property type="entry name" value="DNA2/NAM7 HELICASE FAMILY"/>
    <property type="match status" value="1"/>
</dbReference>
<dbReference type="Pfam" id="PF13086">
    <property type="entry name" value="AAA_11"/>
    <property type="match status" value="2"/>
</dbReference>
<evidence type="ECO:0000256" key="8">
    <source>
        <dbReference type="ARBA" id="ARBA00022806"/>
    </source>
</evidence>
<accession>A0AAN9EC52</accession>
<dbReference type="GO" id="GO:0005737">
    <property type="term" value="C:cytoplasm"/>
    <property type="evidence" value="ECO:0007669"/>
    <property type="project" value="UniProtKB-SubCell"/>
</dbReference>
<dbReference type="CDD" id="cd21407">
    <property type="entry name" value="1B_UPF1-like"/>
    <property type="match status" value="1"/>
</dbReference>